<evidence type="ECO:0000259" key="2">
    <source>
        <dbReference type="PROSITE" id="PS50097"/>
    </source>
</evidence>
<dbReference type="EMBL" id="ML179286">
    <property type="protein sequence ID" value="THU92165.1"/>
    <property type="molecule type" value="Genomic_DNA"/>
</dbReference>
<feature type="domain" description="BTB" evidence="2">
    <location>
        <begin position="73"/>
        <end position="138"/>
    </location>
</feature>
<organism evidence="3 4">
    <name type="scientific">Dendrothele bispora (strain CBS 962.96)</name>
    <dbReference type="NCBI Taxonomy" id="1314807"/>
    <lineage>
        <taxon>Eukaryota</taxon>
        <taxon>Fungi</taxon>
        <taxon>Dikarya</taxon>
        <taxon>Basidiomycota</taxon>
        <taxon>Agaricomycotina</taxon>
        <taxon>Agaricomycetes</taxon>
        <taxon>Agaricomycetidae</taxon>
        <taxon>Agaricales</taxon>
        <taxon>Agaricales incertae sedis</taxon>
        <taxon>Dendrothele</taxon>
    </lineage>
</organism>
<keyword evidence="4" id="KW-1185">Reference proteome</keyword>
<dbReference type="PANTHER" id="PTHR47369">
    <property type="entry name" value="BTB/POZ DOMAIN-CONTAINING PROTEIN"/>
    <property type="match status" value="1"/>
</dbReference>
<name>A0A4V4HER9_DENBC</name>
<reference evidence="3 4" key="1">
    <citation type="journal article" date="2019" name="Nat. Ecol. Evol.">
        <title>Megaphylogeny resolves global patterns of mushroom evolution.</title>
        <authorList>
            <person name="Varga T."/>
            <person name="Krizsan K."/>
            <person name="Foldi C."/>
            <person name="Dima B."/>
            <person name="Sanchez-Garcia M."/>
            <person name="Sanchez-Ramirez S."/>
            <person name="Szollosi G.J."/>
            <person name="Szarkandi J.G."/>
            <person name="Papp V."/>
            <person name="Albert L."/>
            <person name="Andreopoulos W."/>
            <person name="Angelini C."/>
            <person name="Antonin V."/>
            <person name="Barry K.W."/>
            <person name="Bougher N.L."/>
            <person name="Buchanan P."/>
            <person name="Buyck B."/>
            <person name="Bense V."/>
            <person name="Catcheside P."/>
            <person name="Chovatia M."/>
            <person name="Cooper J."/>
            <person name="Damon W."/>
            <person name="Desjardin D."/>
            <person name="Finy P."/>
            <person name="Geml J."/>
            <person name="Haridas S."/>
            <person name="Hughes K."/>
            <person name="Justo A."/>
            <person name="Karasinski D."/>
            <person name="Kautmanova I."/>
            <person name="Kiss B."/>
            <person name="Kocsube S."/>
            <person name="Kotiranta H."/>
            <person name="LaButti K.M."/>
            <person name="Lechner B.E."/>
            <person name="Liimatainen K."/>
            <person name="Lipzen A."/>
            <person name="Lukacs Z."/>
            <person name="Mihaltcheva S."/>
            <person name="Morgado L.N."/>
            <person name="Niskanen T."/>
            <person name="Noordeloos M.E."/>
            <person name="Ohm R.A."/>
            <person name="Ortiz-Santana B."/>
            <person name="Ovrebo C."/>
            <person name="Racz N."/>
            <person name="Riley R."/>
            <person name="Savchenko A."/>
            <person name="Shiryaev A."/>
            <person name="Soop K."/>
            <person name="Spirin V."/>
            <person name="Szebenyi C."/>
            <person name="Tomsovsky M."/>
            <person name="Tulloss R.E."/>
            <person name="Uehling J."/>
            <person name="Grigoriev I.V."/>
            <person name="Vagvolgyi C."/>
            <person name="Papp T."/>
            <person name="Martin F.M."/>
            <person name="Miettinen O."/>
            <person name="Hibbett D.S."/>
            <person name="Nagy L.G."/>
        </authorList>
    </citation>
    <scope>NUCLEOTIDE SEQUENCE [LARGE SCALE GENOMIC DNA]</scope>
    <source>
        <strain evidence="3 4">CBS 962.96</strain>
    </source>
</reference>
<evidence type="ECO:0000313" key="4">
    <source>
        <dbReference type="Proteomes" id="UP000297245"/>
    </source>
</evidence>
<dbReference type="SUPFAM" id="SSF54695">
    <property type="entry name" value="POZ domain"/>
    <property type="match status" value="1"/>
</dbReference>
<feature type="region of interest" description="Disordered" evidence="1">
    <location>
        <begin position="1"/>
        <end position="36"/>
    </location>
</feature>
<dbReference type="AlphaFoldDB" id="A0A4V4HER9"/>
<dbReference type="Proteomes" id="UP000297245">
    <property type="component" value="Unassembled WGS sequence"/>
</dbReference>
<dbReference type="InterPro" id="IPR011333">
    <property type="entry name" value="SKP1/BTB/POZ_sf"/>
</dbReference>
<evidence type="ECO:0000313" key="3">
    <source>
        <dbReference type="EMBL" id="THU92165.1"/>
    </source>
</evidence>
<gene>
    <name evidence="3" type="ORF">K435DRAFT_840673</name>
</gene>
<dbReference type="OrthoDB" id="6359943at2759"/>
<dbReference type="InterPro" id="IPR000210">
    <property type="entry name" value="BTB/POZ_dom"/>
</dbReference>
<evidence type="ECO:0000256" key="1">
    <source>
        <dbReference type="SAM" id="MobiDB-lite"/>
    </source>
</evidence>
<sequence>MSSGPSYTSMNGHHIPNGSASYRVPTPSGTIAPHPDFRQAYHTNGYSQNIHQEHDQKIVNHLYENGFKQGEYADILLHVHQNVYRLHALILSRSPFLVHLMSTSPQVNGLKTIDVQLDREPEITLEGFYIALGYLYSSHSLHAIQPHNARAVLAAGCLLGGMEELCEYAYETCKRSISVDTINSWLEFIDKLPATSSGTETPDVSPISVFGFYAQRIRDDIFHFLVVTLPEILELHSTPNNGTPSSPEPTGREVLLQVFSRVPFEMFKAAVESPNFQIDVKGSDQARFKFAKEAIEARKRGIARGSGCEETVVLAFGGGNSGGSAVHITRKMRKRPLWKVNS</sequence>
<proteinExistence type="predicted"/>
<dbReference type="PROSITE" id="PS50097">
    <property type="entry name" value="BTB"/>
    <property type="match status" value="1"/>
</dbReference>
<dbReference type="Gene3D" id="3.30.710.10">
    <property type="entry name" value="Potassium Channel Kv1.1, Chain A"/>
    <property type="match status" value="1"/>
</dbReference>
<dbReference type="PANTHER" id="PTHR47369:SF2">
    <property type="entry name" value="BTB_POZ DOMAIN-CONTAINING PROTEIN 2"/>
    <property type="match status" value="1"/>
</dbReference>
<accession>A0A4V4HER9</accession>
<protein>
    <recommendedName>
        <fullName evidence="2">BTB domain-containing protein</fullName>
    </recommendedName>
</protein>
<feature type="compositionally biased region" description="Polar residues" evidence="1">
    <location>
        <begin position="1"/>
        <end position="11"/>
    </location>
</feature>